<comment type="caution">
    <text evidence="2">The sequence shown here is derived from an EMBL/GenBank/DDBJ whole genome shotgun (WGS) entry which is preliminary data.</text>
</comment>
<evidence type="ECO:0000256" key="1">
    <source>
        <dbReference type="SAM" id="MobiDB-lite"/>
    </source>
</evidence>
<protein>
    <recommendedName>
        <fullName evidence="4">Hexosyltransferase</fullName>
    </recommendedName>
</protein>
<feature type="compositionally biased region" description="Low complexity" evidence="1">
    <location>
        <begin position="22"/>
        <end position="35"/>
    </location>
</feature>
<feature type="region of interest" description="Disordered" evidence="1">
    <location>
        <begin position="1"/>
        <end position="35"/>
    </location>
</feature>
<evidence type="ECO:0000313" key="2">
    <source>
        <dbReference type="EMBL" id="GLC49164.1"/>
    </source>
</evidence>
<accession>A0A9W6BBM1</accession>
<feature type="compositionally biased region" description="Low complexity" evidence="1">
    <location>
        <begin position="79"/>
        <end position="99"/>
    </location>
</feature>
<dbReference type="AlphaFoldDB" id="A0A9W6BBM1"/>
<reference evidence="2 3" key="1">
    <citation type="journal article" date="2023" name="Commun. Biol.">
        <title>Reorganization of the ancestral sex-determining regions during the evolution of trioecy in Pleodorina starrii.</title>
        <authorList>
            <person name="Takahashi K."/>
            <person name="Suzuki S."/>
            <person name="Kawai-Toyooka H."/>
            <person name="Yamamoto K."/>
            <person name="Hamaji T."/>
            <person name="Ootsuki R."/>
            <person name="Yamaguchi H."/>
            <person name="Kawachi M."/>
            <person name="Higashiyama T."/>
            <person name="Nozaki H."/>
        </authorList>
    </citation>
    <scope>NUCLEOTIDE SEQUENCE [LARGE SCALE GENOMIC DNA]</scope>
    <source>
        <strain evidence="2 3">NIES-4479</strain>
    </source>
</reference>
<evidence type="ECO:0008006" key="4">
    <source>
        <dbReference type="Google" id="ProtNLM"/>
    </source>
</evidence>
<dbReference type="EMBL" id="BRXU01000002">
    <property type="protein sequence ID" value="GLC49164.1"/>
    <property type="molecule type" value="Genomic_DNA"/>
</dbReference>
<sequence length="416" mass="43574">MASVLSAADARPRRLIQEDSDGSSPDGGSATAPSAMVASSLGHDLMRYSGLGLADKGHGPLIFIGVLTDFPEPGDCDVSAAAGTGTSSNSSSTSSSASASASSASSLHAQHRSVARASWLPDASSLPRVAVRFVTREPYGPVGRSQLAAELRDHGDVWVLPAAGDVEGEVAASEMRRSRHRRGGSRALVGGAAAAAAAAQEAVRCAAGDVPLTGSGGVMVPELMRRFLARVVRKHPSVEYIVHMDDSSLLLPQRLMCAADQWAAIGADYIGCMVYDKVPQDDPLSYFLSNNYPLHAAAGGPVALSAKAVRDVVVLGYDTLRLEGRTDVALGLWMLTTNVTYMDDRRLCQAATNNRCGPAAVGLYNSAARGGGGGLAPEQMLSAYGSKSRRTPPQRPLPYLRSRIKPVEDYMAALRL</sequence>
<proteinExistence type="predicted"/>
<dbReference type="Proteomes" id="UP001165080">
    <property type="component" value="Unassembled WGS sequence"/>
</dbReference>
<name>A0A9W6BBM1_9CHLO</name>
<feature type="region of interest" description="Disordered" evidence="1">
    <location>
        <begin position="78"/>
        <end position="99"/>
    </location>
</feature>
<keyword evidence="3" id="KW-1185">Reference proteome</keyword>
<evidence type="ECO:0000313" key="3">
    <source>
        <dbReference type="Proteomes" id="UP001165080"/>
    </source>
</evidence>
<organism evidence="2 3">
    <name type="scientific">Pleodorina starrii</name>
    <dbReference type="NCBI Taxonomy" id="330485"/>
    <lineage>
        <taxon>Eukaryota</taxon>
        <taxon>Viridiplantae</taxon>
        <taxon>Chlorophyta</taxon>
        <taxon>core chlorophytes</taxon>
        <taxon>Chlorophyceae</taxon>
        <taxon>CS clade</taxon>
        <taxon>Chlamydomonadales</taxon>
        <taxon>Volvocaceae</taxon>
        <taxon>Pleodorina</taxon>
    </lineage>
</organism>
<gene>
    <name evidence="2" type="primary">PLEST004377</name>
    <name evidence="2" type="ORF">PLESTB_000189100</name>
</gene>